<name>A0A7I8JU53_SPIIN</name>
<feature type="region of interest" description="Disordered" evidence="4">
    <location>
        <begin position="212"/>
        <end position="253"/>
    </location>
</feature>
<feature type="region of interest" description="Disordered" evidence="4">
    <location>
        <begin position="1"/>
        <end position="68"/>
    </location>
</feature>
<keyword evidence="7" id="KW-1185">Reference proteome</keyword>
<evidence type="ECO:0000256" key="4">
    <source>
        <dbReference type="SAM" id="MobiDB-lite"/>
    </source>
</evidence>
<organism evidence="6">
    <name type="scientific">Spirodela intermedia</name>
    <name type="common">Intermediate duckweed</name>
    <dbReference type="NCBI Taxonomy" id="51605"/>
    <lineage>
        <taxon>Eukaryota</taxon>
        <taxon>Viridiplantae</taxon>
        <taxon>Streptophyta</taxon>
        <taxon>Embryophyta</taxon>
        <taxon>Tracheophyta</taxon>
        <taxon>Spermatophyta</taxon>
        <taxon>Magnoliopsida</taxon>
        <taxon>Liliopsida</taxon>
        <taxon>Araceae</taxon>
        <taxon>Lemnoideae</taxon>
        <taxon>Spirodela</taxon>
    </lineage>
</organism>
<comment type="subunit">
    <text evidence="3">Binds to multiple calmodulin (CaM) in the presence of Ca(2+) and CaM-like proteins.</text>
</comment>
<dbReference type="AlphaFoldDB" id="A0A7I8JU53"/>
<dbReference type="InterPro" id="IPR000048">
    <property type="entry name" value="IQ_motif_EF-hand-BS"/>
</dbReference>
<dbReference type="SMART" id="SM00015">
    <property type="entry name" value="IQ"/>
    <property type="match status" value="2"/>
</dbReference>
<evidence type="ECO:0000256" key="2">
    <source>
        <dbReference type="ARBA" id="ARBA00024341"/>
    </source>
</evidence>
<feature type="compositionally biased region" description="Basic and acidic residues" evidence="4">
    <location>
        <begin position="44"/>
        <end position="55"/>
    </location>
</feature>
<feature type="domain" description="DUF4005" evidence="5">
    <location>
        <begin position="307"/>
        <end position="357"/>
    </location>
</feature>
<dbReference type="PROSITE" id="PS50096">
    <property type="entry name" value="IQ"/>
    <property type="match status" value="2"/>
</dbReference>
<reference evidence="6 7" key="1">
    <citation type="submission" date="2019-12" db="EMBL/GenBank/DDBJ databases">
        <authorList>
            <person name="Scholz U."/>
            <person name="Mascher M."/>
            <person name="Fiebig A."/>
        </authorList>
    </citation>
    <scope>NUCLEOTIDE SEQUENCE</scope>
</reference>
<evidence type="ECO:0000313" key="6">
    <source>
        <dbReference type="EMBL" id="CAA2634648.1"/>
    </source>
</evidence>
<protein>
    <recommendedName>
        <fullName evidence="5">DUF4005 domain-containing protein</fullName>
    </recommendedName>
</protein>
<evidence type="ECO:0000313" key="7">
    <source>
        <dbReference type="Proteomes" id="UP001189122"/>
    </source>
</evidence>
<dbReference type="PANTHER" id="PTHR32295:SF11">
    <property type="entry name" value="PROTEIN IQ-DOMAIN 22"/>
    <property type="match status" value="1"/>
</dbReference>
<comment type="similarity">
    <text evidence="2">Belongs to the IQD family.</text>
</comment>
<dbReference type="PANTHER" id="PTHR32295">
    <property type="entry name" value="IQ-DOMAIN 5-RELATED"/>
    <property type="match status" value="1"/>
</dbReference>
<sequence length="523" mass="55704">MGKAARWLRGLLLGGKKQQQQQQVPVGDESSSSKEKRRWGFARSFRDRDPQRRDVTAPPPSRMRPEEGRCGAAVGSYASSVASSHSNCTAARHRQVPAAALDEAEQNKRAIVVAAATAAVAEAAVAAAQAAAAVVRLTSSGRCSGFFAGKAEEAAAIKIQTAFRAYLARRALRALRALVKLQALVRGHIVRKQAAETLRCMQALVRVQARARARRSLPENSRRRPRHQPVTPPARHPAALSRHHPRLRPEQPELRHHHSVLLPQPLLRDMPHQSLSPLRTVATAAAAAAVSDGGMSESPQFYSAASSRRGSGGAAKSDCSRSFFSTYADHPRSYMANTESSRAKVRSQSAPKQRPEYEKLAAGHRLHAGEVGGAVASAAPVRPTPLPCSSSSPARLILAPAALTGWACPLGSDANATAAATFLCPQSVSLSSLSLSLKLFRSLPLSHSSFRSTKVVEQPLFPPHRLSPVSGISICLLSGTLTSVSHAVDSFPHAVAGVNNADQVFPMGQQGSVAVNSRRISII</sequence>
<dbReference type="EMBL" id="LR743605">
    <property type="protein sequence ID" value="CAA2634648.1"/>
    <property type="molecule type" value="Genomic_DNA"/>
</dbReference>
<feature type="compositionally biased region" description="Polar residues" evidence="4">
    <location>
        <begin position="335"/>
        <end position="351"/>
    </location>
</feature>
<feature type="region of interest" description="Disordered" evidence="4">
    <location>
        <begin position="335"/>
        <end position="355"/>
    </location>
</feature>
<proteinExistence type="inferred from homology"/>
<dbReference type="Pfam" id="PF13178">
    <property type="entry name" value="DUF4005"/>
    <property type="match status" value="1"/>
</dbReference>
<dbReference type="Gene3D" id="1.20.5.190">
    <property type="match status" value="1"/>
</dbReference>
<evidence type="ECO:0000256" key="1">
    <source>
        <dbReference type="ARBA" id="ARBA00022860"/>
    </source>
</evidence>
<feature type="compositionally biased region" description="Low complexity" evidence="4">
    <location>
        <begin position="10"/>
        <end position="23"/>
    </location>
</feature>
<evidence type="ECO:0000259" key="5">
    <source>
        <dbReference type="Pfam" id="PF13178"/>
    </source>
</evidence>
<evidence type="ECO:0000256" key="3">
    <source>
        <dbReference type="ARBA" id="ARBA00024378"/>
    </source>
</evidence>
<gene>
    <name evidence="6" type="ORF">SI7747_18020051</name>
</gene>
<dbReference type="InterPro" id="IPR025064">
    <property type="entry name" value="DUF4005"/>
</dbReference>
<dbReference type="Proteomes" id="UP001189122">
    <property type="component" value="Unassembled WGS sequence"/>
</dbReference>
<dbReference type="GO" id="GO:0005516">
    <property type="term" value="F:calmodulin binding"/>
    <property type="evidence" value="ECO:0007669"/>
    <property type="project" value="UniProtKB-KW"/>
</dbReference>
<dbReference type="EMBL" id="CACRZD030000018">
    <property type="protein sequence ID" value="CAA6673634.1"/>
    <property type="molecule type" value="Genomic_DNA"/>
</dbReference>
<accession>A0A7I8JU53</accession>
<keyword evidence="1" id="KW-0112">Calmodulin-binding</keyword>
<dbReference type="Pfam" id="PF00612">
    <property type="entry name" value="IQ"/>
    <property type="match status" value="2"/>
</dbReference>